<evidence type="ECO:0000256" key="1">
    <source>
        <dbReference type="SAM" id="MobiDB-lite"/>
    </source>
</evidence>
<feature type="region of interest" description="Disordered" evidence="1">
    <location>
        <begin position="126"/>
        <end position="169"/>
    </location>
</feature>
<organism evidence="2 3">
    <name type="scientific">Paractinoplanes brasiliensis</name>
    <dbReference type="NCBI Taxonomy" id="52695"/>
    <lineage>
        <taxon>Bacteria</taxon>
        <taxon>Bacillati</taxon>
        <taxon>Actinomycetota</taxon>
        <taxon>Actinomycetes</taxon>
        <taxon>Micromonosporales</taxon>
        <taxon>Micromonosporaceae</taxon>
        <taxon>Paractinoplanes</taxon>
    </lineage>
</organism>
<dbReference type="Proteomes" id="UP000294901">
    <property type="component" value="Unassembled WGS sequence"/>
</dbReference>
<dbReference type="EMBL" id="SNWR01000001">
    <property type="protein sequence ID" value="TDO42354.1"/>
    <property type="molecule type" value="Genomic_DNA"/>
</dbReference>
<sequence length="169" mass="18822">MRWRIPIGSSLTVLIGAVVTLLEAAHEDGNQRRVLLGVHPSARTCLEQFPTIGQVRLRLQRVQRERRILNTSVDDNIKAMLNHILLVAEEYRDNNRLSLRDAAREEAALDKVRAGVAEDLELSELDPGQFPRLMPSSTTSPVRRATSSGRTARPRDSCSSGCSTRRRAG</sequence>
<comment type="caution">
    <text evidence="2">The sequence shown here is derived from an EMBL/GenBank/DDBJ whole genome shotgun (WGS) entry which is preliminary data.</text>
</comment>
<accession>A0A4R6JZN7</accession>
<protein>
    <submittedName>
        <fullName evidence="2">Uncharacterized protein</fullName>
    </submittedName>
</protein>
<evidence type="ECO:0000313" key="3">
    <source>
        <dbReference type="Proteomes" id="UP000294901"/>
    </source>
</evidence>
<keyword evidence="3" id="KW-1185">Reference proteome</keyword>
<feature type="compositionally biased region" description="Polar residues" evidence="1">
    <location>
        <begin position="135"/>
        <end position="150"/>
    </location>
</feature>
<proteinExistence type="predicted"/>
<evidence type="ECO:0000313" key="2">
    <source>
        <dbReference type="EMBL" id="TDO42354.1"/>
    </source>
</evidence>
<gene>
    <name evidence="2" type="ORF">C8E87_6124</name>
</gene>
<dbReference type="AlphaFoldDB" id="A0A4R6JZN7"/>
<name>A0A4R6JZN7_9ACTN</name>
<reference evidence="2 3" key="1">
    <citation type="submission" date="2019-03" db="EMBL/GenBank/DDBJ databases">
        <title>Sequencing the genomes of 1000 actinobacteria strains.</title>
        <authorList>
            <person name="Klenk H.-P."/>
        </authorList>
    </citation>
    <scope>NUCLEOTIDE SEQUENCE [LARGE SCALE GENOMIC DNA]</scope>
    <source>
        <strain evidence="2 3">DSM 43805</strain>
    </source>
</reference>